<reference evidence="1" key="1">
    <citation type="journal article" date="2023" name="Insect Mol. Biol.">
        <title>Genome sequencing provides insights into the evolution of gene families encoding plant cell wall-degrading enzymes in longhorned beetles.</title>
        <authorList>
            <person name="Shin N.R."/>
            <person name="Okamura Y."/>
            <person name="Kirsch R."/>
            <person name="Pauchet Y."/>
        </authorList>
    </citation>
    <scope>NUCLEOTIDE SEQUENCE</scope>
    <source>
        <strain evidence="1">MMC_N1</strain>
    </source>
</reference>
<comment type="caution">
    <text evidence="1">The sequence shown here is derived from an EMBL/GenBank/DDBJ whole genome shotgun (WGS) entry which is preliminary data.</text>
</comment>
<sequence>MGSLYGQSSSVYRSRAKKINKKVVQTHKDTIMKLKYLKFAFINILNSIQHYVFSFVFTKCLRRFELDFEKPTIYLRS</sequence>
<accession>A0ABQ9JE22</accession>
<protein>
    <submittedName>
        <fullName evidence="1">Uncharacterized protein</fullName>
    </submittedName>
</protein>
<evidence type="ECO:0000313" key="2">
    <source>
        <dbReference type="Proteomes" id="UP001162164"/>
    </source>
</evidence>
<proteinExistence type="predicted"/>
<keyword evidence="2" id="KW-1185">Reference proteome</keyword>
<dbReference type="Proteomes" id="UP001162164">
    <property type="component" value="Unassembled WGS sequence"/>
</dbReference>
<gene>
    <name evidence="1" type="ORF">NQ317_012991</name>
</gene>
<evidence type="ECO:0000313" key="1">
    <source>
        <dbReference type="EMBL" id="KAJ8975652.1"/>
    </source>
</evidence>
<organism evidence="1 2">
    <name type="scientific">Molorchus minor</name>
    <dbReference type="NCBI Taxonomy" id="1323400"/>
    <lineage>
        <taxon>Eukaryota</taxon>
        <taxon>Metazoa</taxon>
        <taxon>Ecdysozoa</taxon>
        <taxon>Arthropoda</taxon>
        <taxon>Hexapoda</taxon>
        <taxon>Insecta</taxon>
        <taxon>Pterygota</taxon>
        <taxon>Neoptera</taxon>
        <taxon>Endopterygota</taxon>
        <taxon>Coleoptera</taxon>
        <taxon>Polyphaga</taxon>
        <taxon>Cucujiformia</taxon>
        <taxon>Chrysomeloidea</taxon>
        <taxon>Cerambycidae</taxon>
        <taxon>Lamiinae</taxon>
        <taxon>Monochamini</taxon>
        <taxon>Molorchus</taxon>
    </lineage>
</organism>
<name>A0ABQ9JE22_9CUCU</name>
<dbReference type="EMBL" id="JAPWTJ010000786">
    <property type="protein sequence ID" value="KAJ8975652.1"/>
    <property type="molecule type" value="Genomic_DNA"/>
</dbReference>